<name>A0ABP8PSU1_9MICO</name>
<evidence type="ECO:0000256" key="1">
    <source>
        <dbReference type="SAM" id="Phobius"/>
    </source>
</evidence>
<accession>A0ABP8PSU1</accession>
<keyword evidence="1" id="KW-1133">Transmembrane helix</keyword>
<dbReference type="EMBL" id="BAABGP010000037">
    <property type="protein sequence ID" value="GAA4492303.1"/>
    <property type="molecule type" value="Genomic_DNA"/>
</dbReference>
<gene>
    <name evidence="2" type="ORF">GCM10023171_37190</name>
</gene>
<dbReference type="PANTHER" id="PTHR35007">
    <property type="entry name" value="INTEGRAL MEMBRANE PROTEIN-RELATED"/>
    <property type="match status" value="1"/>
</dbReference>
<keyword evidence="3" id="KW-1185">Reference proteome</keyword>
<feature type="transmembrane region" description="Helical" evidence="1">
    <location>
        <begin position="97"/>
        <end position="115"/>
    </location>
</feature>
<dbReference type="RefSeq" id="WP_345189013.1">
    <property type="nucleotide sequence ID" value="NZ_BAABGP010000037.1"/>
</dbReference>
<keyword evidence="1" id="KW-0472">Membrane</keyword>
<reference evidence="3" key="1">
    <citation type="journal article" date="2019" name="Int. J. Syst. Evol. Microbiol.">
        <title>The Global Catalogue of Microorganisms (GCM) 10K type strain sequencing project: providing services to taxonomists for standard genome sequencing and annotation.</title>
        <authorList>
            <consortium name="The Broad Institute Genomics Platform"/>
            <consortium name="The Broad Institute Genome Sequencing Center for Infectious Disease"/>
            <person name="Wu L."/>
            <person name="Ma J."/>
        </authorList>
    </citation>
    <scope>NUCLEOTIDE SEQUENCE [LARGE SCALE GENOMIC DNA]</scope>
    <source>
        <strain evidence="3">JCM 17839</strain>
    </source>
</reference>
<organism evidence="2 3">
    <name type="scientific">Microbacterium panaciterrae</name>
    <dbReference type="NCBI Taxonomy" id="985759"/>
    <lineage>
        <taxon>Bacteria</taxon>
        <taxon>Bacillati</taxon>
        <taxon>Actinomycetota</taxon>
        <taxon>Actinomycetes</taxon>
        <taxon>Micrococcales</taxon>
        <taxon>Microbacteriaceae</taxon>
        <taxon>Microbacterium</taxon>
    </lineage>
</organism>
<feature type="transmembrane region" description="Helical" evidence="1">
    <location>
        <begin position="273"/>
        <end position="294"/>
    </location>
</feature>
<evidence type="ECO:0008006" key="4">
    <source>
        <dbReference type="Google" id="ProtNLM"/>
    </source>
</evidence>
<dbReference type="Proteomes" id="UP001500731">
    <property type="component" value="Unassembled WGS sequence"/>
</dbReference>
<proteinExistence type="predicted"/>
<feature type="transmembrane region" description="Helical" evidence="1">
    <location>
        <begin position="6"/>
        <end position="26"/>
    </location>
</feature>
<sequence>MTVTWLTVLPGVLFGIALGVIVLAYAPQTVRTSDALARLGEPSVSAAGPTVQLTRWDRVGSWLAQHLPAIKFLAPPTKDLDLLEMSVSYFYASKAKAALFGFAAPLVLPIFWQLVTGQASAMLLAPSPIFAIVLWFSVDTNVKARAAKARQEVTRFMGVYLQTVAVALLGNTTPDTALSETANLSDSWVFKRLRREYAAADLTRVSKWDALENLGKQLDVPPLVELGRTMRMSEAHVSLREQLLASADQLRDQVAAATRKDAERVTRRATVPVYLTLAVLIVLTLLPSIANLFLHQ</sequence>
<evidence type="ECO:0000313" key="3">
    <source>
        <dbReference type="Proteomes" id="UP001500731"/>
    </source>
</evidence>
<comment type="caution">
    <text evidence="2">The sequence shown here is derived from an EMBL/GenBank/DDBJ whole genome shotgun (WGS) entry which is preliminary data.</text>
</comment>
<protein>
    <recommendedName>
        <fullName evidence="4">Type II secretion system protein GspF domain-containing protein</fullName>
    </recommendedName>
</protein>
<keyword evidence="1" id="KW-0812">Transmembrane</keyword>
<feature type="transmembrane region" description="Helical" evidence="1">
    <location>
        <begin position="121"/>
        <end position="138"/>
    </location>
</feature>
<evidence type="ECO:0000313" key="2">
    <source>
        <dbReference type="EMBL" id="GAA4492303.1"/>
    </source>
</evidence>
<dbReference type="PANTHER" id="PTHR35007:SF1">
    <property type="entry name" value="PILUS ASSEMBLY PROTEIN"/>
    <property type="match status" value="1"/>
</dbReference>